<organism evidence="5 6">
    <name type="scientific">Myroides odoratus</name>
    <name type="common">Flavobacterium odoratum</name>
    <dbReference type="NCBI Taxonomy" id="256"/>
    <lineage>
        <taxon>Bacteria</taxon>
        <taxon>Pseudomonadati</taxon>
        <taxon>Bacteroidota</taxon>
        <taxon>Flavobacteriia</taxon>
        <taxon>Flavobacteriales</taxon>
        <taxon>Flavobacteriaceae</taxon>
        <taxon>Myroides</taxon>
    </lineage>
</organism>
<evidence type="ECO:0000256" key="3">
    <source>
        <dbReference type="ARBA" id="ARBA00022840"/>
    </source>
</evidence>
<dbReference type="InterPro" id="IPR027417">
    <property type="entry name" value="P-loop_NTPase"/>
</dbReference>
<accession>A0A378RLK8</accession>
<dbReference type="Proteomes" id="UP000255024">
    <property type="component" value="Unassembled WGS sequence"/>
</dbReference>
<dbReference type="InterPro" id="IPR050093">
    <property type="entry name" value="ABC_SmlMolc_Importer"/>
</dbReference>
<keyword evidence="3 5" id="KW-0067">ATP-binding</keyword>
<keyword evidence="2" id="KW-0547">Nucleotide-binding</keyword>
<evidence type="ECO:0000256" key="1">
    <source>
        <dbReference type="ARBA" id="ARBA00022448"/>
    </source>
</evidence>
<dbReference type="PROSITE" id="PS00211">
    <property type="entry name" value="ABC_TRANSPORTER_1"/>
    <property type="match status" value="1"/>
</dbReference>
<dbReference type="AlphaFoldDB" id="A0A378RLK8"/>
<evidence type="ECO:0000313" key="6">
    <source>
        <dbReference type="Proteomes" id="UP000255024"/>
    </source>
</evidence>
<dbReference type="InterPro" id="IPR017871">
    <property type="entry name" value="ABC_transporter-like_CS"/>
</dbReference>
<evidence type="ECO:0000313" key="5">
    <source>
        <dbReference type="EMBL" id="STZ26530.1"/>
    </source>
</evidence>
<dbReference type="PANTHER" id="PTHR42781:SF4">
    <property type="entry name" value="SPERMIDINE_PUTRESCINE IMPORT ATP-BINDING PROTEIN POTA"/>
    <property type="match status" value="1"/>
</dbReference>
<keyword evidence="1" id="KW-0813">Transport</keyword>
<keyword evidence="6" id="KW-1185">Reference proteome</keyword>
<evidence type="ECO:0000256" key="2">
    <source>
        <dbReference type="ARBA" id="ARBA00022741"/>
    </source>
</evidence>
<dbReference type="GO" id="GO:0016887">
    <property type="term" value="F:ATP hydrolysis activity"/>
    <property type="evidence" value="ECO:0007669"/>
    <property type="project" value="InterPro"/>
</dbReference>
<dbReference type="Pfam" id="PF00005">
    <property type="entry name" value="ABC_tran"/>
    <property type="match status" value="1"/>
</dbReference>
<protein>
    <submittedName>
        <fullName evidence="5">Maltose/maltodextrin import ATP-binding protein MalK</fullName>
        <ecNumber evidence="5">3.6.3.19</ecNumber>
    </submittedName>
</protein>
<reference evidence="5 6" key="1">
    <citation type="submission" date="2018-06" db="EMBL/GenBank/DDBJ databases">
        <authorList>
            <consortium name="Pathogen Informatics"/>
            <person name="Doyle S."/>
        </authorList>
    </citation>
    <scope>NUCLEOTIDE SEQUENCE [LARGE SCALE GENOMIC DNA]</scope>
    <source>
        <strain evidence="5 6">NCTC11179</strain>
    </source>
</reference>
<gene>
    <name evidence="5" type="primary">malK</name>
    <name evidence="5" type="ORF">NCTC11179_00045</name>
</gene>
<proteinExistence type="predicted"/>
<dbReference type="SMART" id="SM00382">
    <property type="entry name" value="AAA"/>
    <property type="match status" value="1"/>
</dbReference>
<dbReference type="RefSeq" id="WP_115089662.1">
    <property type="nucleotide sequence ID" value="NZ_CP068107.1"/>
</dbReference>
<dbReference type="EMBL" id="UGQL01000001">
    <property type="protein sequence ID" value="STZ26530.1"/>
    <property type="molecule type" value="Genomic_DNA"/>
</dbReference>
<dbReference type="SUPFAM" id="SSF52540">
    <property type="entry name" value="P-loop containing nucleoside triphosphate hydrolases"/>
    <property type="match status" value="1"/>
</dbReference>
<keyword evidence="5" id="KW-0378">Hydrolase</keyword>
<evidence type="ECO:0000259" key="4">
    <source>
        <dbReference type="PROSITE" id="PS50893"/>
    </source>
</evidence>
<dbReference type="InterPro" id="IPR003593">
    <property type="entry name" value="AAA+_ATPase"/>
</dbReference>
<dbReference type="Gene3D" id="3.40.50.300">
    <property type="entry name" value="P-loop containing nucleotide triphosphate hydrolases"/>
    <property type="match status" value="1"/>
</dbReference>
<feature type="domain" description="ABC transporter" evidence="4">
    <location>
        <begin position="2"/>
        <end position="235"/>
    </location>
</feature>
<dbReference type="GO" id="GO:0005524">
    <property type="term" value="F:ATP binding"/>
    <property type="evidence" value="ECO:0007669"/>
    <property type="project" value="UniProtKB-KW"/>
</dbReference>
<dbReference type="PROSITE" id="PS50893">
    <property type="entry name" value="ABC_TRANSPORTER_2"/>
    <property type="match status" value="1"/>
</dbReference>
<dbReference type="InterPro" id="IPR003439">
    <property type="entry name" value="ABC_transporter-like_ATP-bd"/>
</dbReference>
<dbReference type="EC" id="3.6.3.19" evidence="5"/>
<name>A0A378RLK8_MYROD</name>
<dbReference type="PANTHER" id="PTHR42781">
    <property type="entry name" value="SPERMIDINE/PUTRESCINE IMPORT ATP-BINDING PROTEIN POTA"/>
    <property type="match status" value="1"/>
</dbReference>
<sequence length="320" mass="36208">MLLLKNISFSYTANYTVIDAIDLVIEKGKHVALLGESGCGKSTLLKLIYGLHDLNQGEIFWKDNQVLGPAYNLVPGMDNMRYLAQDFDLMPHTSVAENIGKYLSNFNLEKRKAKIAELLELIEMTAFADVKVKLLSGGQQQRVAIARALAVAPEVLLLDEPFSHIDYARRSVLRRKIFAYLKENNITCIVATHDSMDVLSFADETIVLKEGRVVDYGDTQDLYEYPSDKYVATLFGEVNELYISDFTPDTLEDEVLLIYPHQLMISKQKGVLEVEVQQAYFNGDGYLVCANFKNNRTLYFNHPVDVQVGTKVKLALKKYQ</sequence>